<keyword evidence="5" id="KW-0949">S-adenosyl-L-methionine</keyword>
<evidence type="ECO:0000256" key="5">
    <source>
        <dbReference type="RuleBase" id="RU362022"/>
    </source>
</evidence>
<keyword evidence="8" id="KW-1185">Reference proteome</keyword>
<keyword evidence="4 5" id="KW-0472">Membrane</keyword>
<dbReference type="Gene3D" id="1.20.120.1630">
    <property type="match status" value="1"/>
</dbReference>
<comment type="caution">
    <text evidence="5">Lacks conserved residue(s) required for the propagation of feature annotation.</text>
</comment>
<keyword evidence="5" id="KW-0256">Endoplasmic reticulum</keyword>
<dbReference type="Proteomes" id="UP001465976">
    <property type="component" value="Unassembled WGS sequence"/>
</dbReference>
<evidence type="ECO:0000256" key="1">
    <source>
        <dbReference type="ARBA" id="ARBA00004141"/>
    </source>
</evidence>
<feature type="transmembrane region" description="Helical" evidence="5">
    <location>
        <begin position="110"/>
        <end position="132"/>
    </location>
</feature>
<dbReference type="InterPro" id="IPR007269">
    <property type="entry name" value="ICMT_MeTrfase"/>
</dbReference>
<dbReference type="PANTHER" id="PTHR12714">
    <property type="entry name" value="PROTEIN-S ISOPRENYLCYSTEINE O-METHYLTRANSFERASE"/>
    <property type="match status" value="1"/>
</dbReference>
<comment type="caution">
    <text evidence="7">The sequence shown here is derived from an EMBL/GenBank/DDBJ whole genome shotgun (WGS) entry which is preliminary data.</text>
</comment>
<comment type="catalytic activity">
    <reaction evidence="5">
        <text>[protein]-C-terminal S-[(2E,6E)-farnesyl]-L-cysteine + S-adenosyl-L-methionine = [protein]-C-terminal S-[(2E,6E)-farnesyl]-L-cysteine methyl ester + S-adenosyl-L-homocysteine</text>
        <dbReference type="Rhea" id="RHEA:21672"/>
        <dbReference type="Rhea" id="RHEA-COMP:12125"/>
        <dbReference type="Rhea" id="RHEA-COMP:12126"/>
        <dbReference type="ChEBI" id="CHEBI:57856"/>
        <dbReference type="ChEBI" id="CHEBI:59789"/>
        <dbReference type="ChEBI" id="CHEBI:90510"/>
        <dbReference type="ChEBI" id="CHEBI:90511"/>
        <dbReference type="EC" id="2.1.1.100"/>
    </reaction>
</comment>
<keyword evidence="2 5" id="KW-0812">Transmembrane</keyword>
<evidence type="ECO:0000313" key="8">
    <source>
        <dbReference type="Proteomes" id="UP001465976"/>
    </source>
</evidence>
<feature type="chain" id="PRO_5047327369" description="Protein-S-isoprenylcysteine O-methyltransferase" evidence="6">
    <location>
        <begin position="20"/>
        <end position="247"/>
    </location>
</feature>
<evidence type="ECO:0000256" key="3">
    <source>
        <dbReference type="ARBA" id="ARBA00022989"/>
    </source>
</evidence>
<keyword evidence="5" id="KW-0808">Transferase</keyword>
<keyword evidence="5" id="KW-0489">Methyltransferase</keyword>
<accession>A0ABR3FJD0</accession>
<organism evidence="7 8">
    <name type="scientific">Marasmius crinis-equi</name>
    <dbReference type="NCBI Taxonomy" id="585013"/>
    <lineage>
        <taxon>Eukaryota</taxon>
        <taxon>Fungi</taxon>
        <taxon>Dikarya</taxon>
        <taxon>Basidiomycota</taxon>
        <taxon>Agaricomycotina</taxon>
        <taxon>Agaricomycetes</taxon>
        <taxon>Agaricomycetidae</taxon>
        <taxon>Agaricales</taxon>
        <taxon>Marasmiineae</taxon>
        <taxon>Marasmiaceae</taxon>
        <taxon>Marasmius</taxon>
    </lineage>
</organism>
<reference evidence="7 8" key="1">
    <citation type="submission" date="2024-02" db="EMBL/GenBank/DDBJ databases">
        <title>A draft genome for the cacao thread blight pathogen Marasmius crinis-equi.</title>
        <authorList>
            <person name="Cohen S.P."/>
            <person name="Baruah I.K."/>
            <person name="Amoako-Attah I."/>
            <person name="Bukari Y."/>
            <person name="Meinhardt L.W."/>
            <person name="Bailey B.A."/>
        </authorList>
    </citation>
    <scope>NUCLEOTIDE SEQUENCE [LARGE SCALE GENOMIC DNA]</scope>
    <source>
        <strain evidence="7 8">GH-76</strain>
    </source>
</reference>
<dbReference type="EC" id="2.1.1.100" evidence="5"/>
<comment type="subcellular location">
    <subcellularLocation>
        <location evidence="5">Endoplasmic reticulum membrane</location>
        <topology evidence="5">Multi-pass membrane protein</topology>
    </subcellularLocation>
    <subcellularLocation>
        <location evidence="1">Membrane</location>
        <topology evidence="1">Multi-pass membrane protein</topology>
    </subcellularLocation>
</comment>
<dbReference type="Pfam" id="PF04140">
    <property type="entry name" value="ICMT"/>
    <property type="match status" value="1"/>
</dbReference>
<feature type="transmembrane region" description="Helical" evidence="5">
    <location>
        <begin position="193"/>
        <end position="214"/>
    </location>
</feature>
<keyword evidence="6" id="KW-0732">Signal</keyword>
<gene>
    <name evidence="7" type="ORF">V5O48_006574</name>
</gene>
<name>A0ABR3FJD0_9AGAR</name>
<dbReference type="PANTHER" id="PTHR12714:SF9">
    <property type="entry name" value="PROTEIN-S-ISOPRENYLCYSTEINE O-METHYLTRANSFERASE"/>
    <property type="match status" value="1"/>
</dbReference>
<protein>
    <recommendedName>
        <fullName evidence="5">Protein-S-isoprenylcysteine O-methyltransferase</fullName>
        <ecNumber evidence="5">2.1.1.100</ecNumber>
    </recommendedName>
</protein>
<proteinExistence type="inferred from homology"/>
<evidence type="ECO:0000256" key="6">
    <source>
        <dbReference type="SAM" id="SignalP"/>
    </source>
</evidence>
<comment type="similarity">
    <text evidence="5">Belongs to the class VI-like SAM-binding methyltransferase superfamily. Isoprenylcysteine carboxyl methyltransferase family.</text>
</comment>
<keyword evidence="3 5" id="KW-1133">Transmembrane helix</keyword>
<dbReference type="EMBL" id="JBAHYK010000308">
    <property type="protein sequence ID" value="KAL0575403.1"/>
    <property type="molecule type" value="Genomic_DNA"/>
</dbReference>
<evidence type="ECO:0000313" key="7">
    <source>
        <dbReference type="EMBL" id="KAL0575403.1"/>
    </source>
</evidence>
<sequence>MSLVKLPFLLLSTVSLQVGMTPPNRPPPPTEQYLPDKDKKAAHVGEVILRRILTAGGPVTYFKMMFWIACILESTVIVLSTYGVSPHLAHPLVVSQKPNLATRITEPTSVFLLSAVLVMVGGLIRVHCFRALGASFTFELSVQKDHKLVTSGLYSVVRHPSYTGAVISLGFAALQHLSRGSWVRESGILDVPWGRFVIFVWFGGIAVMMGTLMMRIKSEEGILHKEFGEKWEKWREDVPYKLLPGVY</sequence>
<evidence type="ECO:0000256" key="4">
    <source>
        <dbReference type="ARBA" id="ARBA00023136"/>
    </source>
</evidence>
<feature type="signal peptide" evidence="6">
    <location>
        <begin position="1"/>
        <end position="19"/>
    </location>
</feature>
<feature type="transmembrane region" description="Helical" evidence="5">
    <location>
        <begin position="64"/>
        <end position="89"/>
    </location>
</feature>
<evidence type="ECO:0000256" key="2">
    <source>
        <dbReference type="ARBA" id="ARBA00022692"/>
    </source>
</evidence>